<evidence type="ECO:0000313" key="2">
    <source>
        <dbReference type="Proteomes" id="UP000830167"/>
    </source>
</evidence>
<reference evidence="1" key="1">
    <citation type="submission" date="2021-12" db="EMBL/GenBank/DDBJ databases">
        <title>Alicyclobacillaceae gen. nov., sp. nov., isolated from chalcocite enrichment system.</title>
        <authorList>
            <person name="Jiang Z."/>
        </authorList>
    </citation>
    <scope>NUCLEOTIDE SEQUENCE</scope>
    <source>
        <strain evidence="1">MYW30-H2</strain>
    </source>
</reference>
<proteinExistence type="predicted"/>
<gene>
    <name evidence="1" type="ORF">LSG31_18010</name>
</gene>
<keyword evidence="2" id="KW-1185">Reference proteome</keyword>
<organism evidence="1 2">
    <name type="scientific">Fodinisporobacter ferrooxydans</name>
    <dbReference type="NCBI Taxonomy" id="2901836"/>
    <lineage>
        <taxon>Bacteria</taxon>
        <taxon>Bacillati</taxon>
        <taxon>Bacillota</taxon>
        <taxon>Bacilli</taxon>
        <taxon>Bacillales</taxon>
        <taxon>Alicyclobacillaceae</taxon>
        <taxon>Fodinisporobacter</taxon>
    </lineage>
</organism>
<dbReference type="Proteomes" id="UP000830167">
    <property type="component" value="Chromosome"/>
</dbReference>
<evidence type="ECO:0000313" key="1">
    <source>
        <dbReference type="EMBL" id="UOF89755.1"/>
    </source>
</evidence>
<sequence>MREAQQRFLSRLLFKELQKQSPQILQDAEYLQTHPELAFDETHTSDYIFQAFCDAGLNPRRVAKTAVYADVGMQEPRFGLIADMDAMEVAGSVLHACGHHAQLTHLLGVMRVLATVQPESFHFGIRMIAAPAEELGFSLQRELSMMEGLVSSRSGKKCLDEAQVFQPLQTLICCHLADNLPSRTMVMGYQTNGCAVITLHIADTAGGGIFRLSQQIIRIIEKEARTFQHAHGKGMRECNVRFDLSGLSSGVMVLFVLGNHPSDFPCVMEVAEYIPQLLAEHFGNHLLTVLDLCDAYAPLKQNRELERMVMRHAEAVGFKIKSRQQHMDGYTDLGFLSNRLAVCQPLIGGTQGMTHTRDFRVVDLETAYLLPIRLLLDVIVDYFLNK</sequence>
<accession>A0ABY4CGW9</accession>
<evidence type="ECO:0008006" key="3">
    <source>
        <dbReference type="Google" id="ProtNLM"/>
    </source>
</evidence>
<dbReference type="EMBL" id="CP089291">
    <property type="protein sequence ID" value="UOF89755.1"/>
    <property type="molecule type" value="Genomic_DNA"/>
</dbReference>
<dbReference type="SUPFAM" id="SSF53187">
    <property type="entry name" value="Zn-dependent exopeptidases"/>
    <property type="match status" value="1"/>
</dbReference>
<dbReference type="InterPro" id="IPR052030">
    <property type="entry name" value="Peptidase_M20/M20A_hydrolases"/>
</dbReference>
<dbReference type="PANTHER" id="PTHR30575">
    <property type="entry name" value="PEPTIDASE M20"/>
    <property type="match status" value="1"/>
</dbReference>
<dbReference type="Gene3D" id="3.40.630.10">
    <property type="entry name" value="Zn peptidases"/>
    <property type="match status" value="1"/>
</dbReference>
<protein>
    <recommendedName>
        <fullName evidence="3">Peptidase M20 dimerisation domain-containing protein</fullName>
    </recommendedName>
</protein>
<dbReference type="RefSeq" id="WP_347436446.1">
    <property type="nucleotide sequence ID" value="NZ_CP089291.1"/>
</dbReference>
<dbReference type="InterPro" id="IPR002933">
    <property type="entry name" value="Peptidase_M20"/>
</dbReference>
<dbReference type="Pfam" id="PF01546">
    <property type="entry name" value="Peptidase_M20"/>
    <property type="match status" value="1"/>
</dbReference>
<name>A0ABY4CGW9_9BACL</name>
<dbReference type="PANTHER" id="PTHR30575:SF3">
    <property type="entry name" value="PEPTIDASE M20 DIMERISATION DOMAIN-CONTAINING PROTEIN"/>
    <property type="match status" value="1"/>
</dbReference>